<evidence type="ECO:0000256" key="3">
    <source>
        <dbReference type="ARBA" id="ARBA00022598"/>
    </source>
</evidence>
<dbReference type="EMBL" id="LCRN01000049">
    <property type="protein sequence ID" value="KKW35125.1"/>
    <property type="molecule type" value="Genomic_DNA"/>
</dbReference>
<dbReference type="InterPro" id="IPR036565">
    <property type="entry name" value="Mur-like_cat_sf"/>
</dbReference>
<comment type="catalytic activity">
    <reaction evidence="9">
        <text>(6S)-5,6,7,8-tetrahydrofolyl-(gamma-L-Glu)(n) + L-glutamate + ATP = (6S)-5,6,7,8-tetrahydrofolyl-(gamma-L-Glu)(n+1) + ADP + phosphate + H(+)</text>
        <dbReference type="Rhea" id="RHEA:10580"/>
        <dbReference type="Rhea" id="RHEA-COMP:14738"/>
        <dbReference type="Rhea" id="RHEA-COMP:14740"/>
        <dbReference type="ChEBI" id="CHEBI:15378"/>
        <dbReference type="ChEBI" id="CHEBI:29985"/>
        <dbReference type="ChEBI" id="CHEBI:30616"/>
        <dbReference type="ChEBI" id="CHEBI:43474"/>
        <dbReference type="ChEBI" id="CHEBI:141005"/>
        <dbReference type="ChEBI" id="CHEBI:456216"/>
        <dbReference type="EC" id="6.3.2.17"/>
    </reaction>
</comment>
<dbReference type="GO" id="GO:0005524">
    <property type="term" value="F:ATP binding"/>
    <property type="evidence" value="ECO:0007669"/>
    <property type="project" value="UniProtKB-KW"/>
</dbReference>
<feature type="domain" description="Mur ligase C-terminal" evidence="11">
    <location>
        <begin position="264"/>
        <end position="390"/>
    </location>
</feature>
<dbReference type="PANTHER" id="PTHR11136:SF0">
    <property type="entry name" value="DIHYDROFOLATE SYNTHETASE-RELATED"/>
    <property type="match status" value="1"/>
</dbReference>
<evidence type="ECO:0000256" key="9">
    <source>
        <dbReference type="ARBA" id="ARBA00047493"/>
    </source>
</evidence>
<evidence type="ECO:0000256" key="4">
    <source>
        <dbReference type="ARBA" id="ARBA00022723"/>
    </source>
</evidence>
<dbReference type="GO" id="GO:0008841">
    <property type="term" value="F:dihydrofolate synthase activity"/>
    <property type="evidence" value="ECO:0007669"/>
    <property type="project" value="TreeGrafter"/>
</dbReference>
<dbReference type="EC" id="6.3.2.17" evidence="2"/>
<evidence type="ECO:0000313" key="14">
    <source>
        <dbReference type="Proteomes" id="UP000033865"/>
    </source>
</evidence>
<dbReference type="GO" id="GO:0004326">
    <property type="term" value="F:tetrahydrofolylpolyglutamate synthase activity"/>
    <property type="evidence" value="ECO:0007669"/>
    <property type="project" value="UniProtKB-EC"/>
</dbReference>
<reference evidence="13 14" key="1">
    <citation type="journal article" date="2015" name="Nature">
        <title>rRNA introns, odd ribosomes, and small enigmatic genomes across a large radiation of phyla.</title>
        <authorList>
            <person name="Brown C.T."/>
            <person name="Hug L.A."/>
            <person name="Thomas B.C."/>
            <person name="Sharon I."/>
            <person name="Castelle C.J."/>
            <person name="Singh A."/>
            <person name="Wilkins M.J."/>
            <person name="Williams K.H."/>
            <person name="Banfield J.F."/>
        </authorList>
    </citation>
    <scope>NUCLEOTIDE SEQUENCE [LARGE SCALE GENOMIC DNA]</scope>
</reference>
<dbReference type="PIRSF" id="PIRSF001563">
    <property type="entry name" value="Folylpolyglu_synth"/>
    <property type="match status" value="1"/>
</dbReference>
<evidence type="ECO:0000256" key="7">
    <source>
        <dbReference type="ARBA" id="ARBA00022842"/>
    </source>
</evidence>
<keyword evidence="7" id="KW-0460">Magnesium</keyword>
<keyword evidence="5 10" id="KW-0547">Nucleotide-binding</keyword>
<dbReference type="Gene3D" id="3.40.1190.10">
    <property type="entry name" value="Mur-like, catalytic domain"/>
    <property type="match status" value="1"/>
</dbReference>
<keyword evidence="6 10" id="KW-0067">ATP-binding</keyword>
<evidence type="ECO:0000259" key="11">
    <source>
        <dbReference type="Pfam" id="PF02875"/>
    </source>
</evidence>
<evidence type="ECO:0000256" key="2">
    <source>
        <dbReference type="ARBA" id="ARBA00013025"/>
    </source>
</evidence>
<evidence type="ECO:0000256" key="8">
    <source>
        <dbReference type="ARBA" id="ARBA00030592"/>
    </source>
</evidence>
<dbReference type="SUPFAM" id="SSF53623">
    <property type="entry name" value="MurD-like peptide ligases, catalytic domain"/>
    <property type="match status" value="1"/>
</dbReference>
<dbReference type="InterPro" id="IPR004101">
    <property type="entry name" value="Mur_ligase_C"/>
</dbReference>
<feature type="domain" description="Mur ligase central" evidence="12">
    <location>
        <begin position="56"/>
        <end position="229"/>
    </location>
</feature>
<evidence type="ECO:0000313" key="13">
    <source>
        <dbReference type="EMBL" id="KKW35125.1"/>
    </source>
</evidence>
<dbReference type="InterPro" id="IPR036615">
    <property type="entry name" value="Mur_ligase_C_dom_sf"/>
</dbReference>
<dbReference type="Pfam" id="PF08245">
    <property type="entry name" value="Mur_ligase_M"/>
    <property type="match status" value="1"/>
</dbReference>
<dbReference type="InterPro" id="IPR013221">
    <property type="entry name" value="Mur_ligase_cen"/>
</dbReference>
<protein>
    <recommendedName>
        <fullName evidence="2">tetrahydrofolate synthase</fullName>
        <ecNumber evidence="2">6.3.2.17</ecNumber>
    </recommendedName>
    <alternativeName>
        <fullName evidence="8">Tetrahydrofolylpolyglutamate synthase</fullName>
    </alternativeName>
</protein>
<accession>A0A0G1XW60</accession>
<dbReference type="AlphaFoldDB" id="A0A0G1XW60"/>
<sequence length="421" mass="46872">MTYHSAVAFVEGLTKIQKGDYMLSRKKDRSLYLKRLRFLLAEIGNPHLAIPNFIHVGGTSGKGTTTMGIAHGLRAAGEQVGAYTSPHITTTVERFWVNGKLMSPRRYVELVEWLKPALMTCLKKSPYGLPSYFEIEFAMALEHFRRECVTWAVIEVGCGGEFDATNAIPSPRAAVITNIGLDHVELLGTTKREIAKTKAGIIKRGSHVFTSERSPAIRRILKARADEKHVPFTYVHGGNVELAEAVLNHTIHLPLRAKGPTLPGRFEILQTHPLVVLDVAHNTDKCAYLTAEWKRRKLPKPHVLFAASANKDHKNMLKPLLNIARSITFVPFASSDRTCANPTDLERIANRLKPSLKTSSFLTSDEGLDDLLSYKNQLSRPDPILITGSFFLAADLRPRWISEAEILHARNSFGSRITPVS</sequence>
<dbReference type="Proteomes" id="UP000033865">
    <property type="component" value="Unassembled WGS sequence"/>
</dbReference>
<organism evidence="13 14">
    <name type="scientific">Candidatus Uhrbacteria bacterium GW2011_GWC2_53_7</name>
    <dbReference type="NCBI Taxonomy" id="1618986"/>
    <lineage>
        <taxon>Bacteria</taxon>
        <taxon>Candidatus Uhriibacteriota</taxon>
    </lineage>
</organism>
<gene>
    <name evidence="13" type="ORF">UY82_C0049G0010</name>
</gene>
<evidence type="ECO:0000256" key="5">
    <source>
        <dbReference type="ARBA" id="ARBA00022741"/>
    </source>
</evidence>
<dbReference type="InterPro" id="IPR001645">
    <property type="entry name" value="Folylpolyglutamate_synth"/>
</dbReference>
<comment type="caution">
    <text evidence="13">The sequence shown here is derived from an EMBL/GenBank/DDBJ whole genome shotgun (WGS) entry which is preliminary data.</text>
</comment>
<dbReference type="PATRIC" id="fig|1618986.3.peg.548"/>
<dbReference type="NCBIfam" id="TIGR01499">
    <property type="entry name" value="folC"/>
    <property type="match status" value="1"/>
</dbReference>
<keyword evidence="4" id="KW-0479">Metal-binding</keyword>
<evidence type="ECO:0000256" key="10">
    <source>
        <dbReference type="PIRNR" id="PIRNR001563"/>
    </source>
</evidence>
<evidence type="ECO:0000256" key="1">
    <source>
        <dbReference type="ARBA" id="ARBA00008276"/>
    </source>
</evidence>
<proteinExistence type="inferred from homology"/>
<dbReference type="Pfam" id="PF02875">
    <property type="entry name" value="Mur_ligase_C"/>
    <property type="match status" value="1"/>
</dbReference>
<keyword evidence="3 10" id="KW-0436">Ligase</keyword>
<dbReference type="GO" id="GO:0046872">
    <property type="term" value="F:metal ion binding"/>
    <property type="evidence" value="ECO:0007669"/>
    <property type="project" value="UniProtKB-KW"/>
</dbReference>
<name>A0A0G1XW60_9BACT</name>
<dbReference type="SUPFAM" id="SSF53244">
    <property type="entry name" value="MurD-like peptide ligases, peptide-binding domain"/>
    <property type="match status" value="1"/>
</dbReference>
<dbReference type="PANTHER" id="PTHR11136">
    <property type="entry name" value="FOLYLPOLYGLUTAMATE SYNTHASE-RELATED"/>
    <property type="match status" value="1"/>
</dbReference>
<dbReference type="GO" id="GO:0005737">
    <property type="term" value="C:cytoplasm"/>
    <property type="evidence" value="ECO:0007669"/>
    <property type="project" value="TreeGrafter"/>
</dbReference>
<dbReference type="Gene3D" id="3.90.190.20">
    <property type="entry name" value="Mur ligase, C-terminal domain"/>
    <property type="match status" value="1"/>
</dbReference>
<comment type="similarity">
    <text evidence="1 10">Belongs to the folylpolyglutamate synthase family.</text>
</comment>
<evidence type="ECO:0000256" key="6">
    <source>
        <dbReference type="ARBA" id="ARBA00022840"/>
    </source>
</evidence>
<evidence type="ECO:0000259" key="12">
    <source>
        <dbReference type="Pfam" id="PF08245"/>
    </source>
</evidence>